<dbReference type="AlphaFoldDB" id="A0AA52EE76"/>
<accession>A0AA52EE76</accession>
<dbReference type="KEGG" id="tmk:QGN29_01760"/>
<reference evidence="2" key="1">
    <citation type="submission" date="2023-04" db="EMBL/GenBank/DDBJ databases">
        <title>Complete genome sequence of Temperatibacter marinus.</title>
        <authorList>
            <person name="Rong J.-C."/>
            <person name="Yi M.-L."/>
            <person name="Zhao Q."/>
        </authorList>
    </citation>
    <scope>NUCLEOTIDE SEQUENCE</scope>
    <source>
        <strain evidence="2">NBRC 110045</strain>
    </source>
</reference>
<dbReference type="Proteomes" id="UP001268683">
    <property type="component" value="Chromosome"/>
</dbReference>
<dbReference type="EMBL" id="CP123872">
    <property type="protein sequence ID" value="WND03090.1"/>
    <property type="molecule type" value="Genomic_DNA"/>
</dbReference>
<organism evidence="2 3">
    <name type="scientific">Temperatibacter marinus</name>
    <dbReference type="NCBI Taxonomy" id="1456591"/>
    <lineage>
        <taxon>Bacteria</taxon>
        <taxon>Pseudomonadati</taxon>
        <taxon>Pseudomonadota</taxon>
        <taxon>Alphaproteobacteria</taxon>
        <taxon>Kordiimonadales</taxon>
        <taxon>Temperatibacteraceae</taxon>
        <taxon>Temperatibacter</taxon>
    </lineage>
</organism>
<keyword evidence="3" id="KW-1185">Reference proteome</keyword>
<dbReference type="Gene3D" id="6.10.280.50">
    <property type="match status" value="1"/>
</dbReference>
<dbReference type="InterPro" id="IPR038444">
    <property type="entry name" value="DUF465_sf"/>
</dbReference>
<sequence>MNVESHVENLNTKHSEIERNITAEQHRPVPDTMRLMELKREKLRIKEEIRSFKSH</sequence>
<feature type="region of interest" description="Disordered" evidence="1">
    <location>
        <begin position="1"/>
        <end position="27"/>
    </location>
</feature>
<proteinExistence type="predicted"/>
<evidence type="ECO:0000313" key="3">
    <source>
        <dbReference type="Proteomes" id="UP001268683"/>
    </source>
</evidence>
<evidence type="ECO:0000313" key="2">
    <source>
        <dbReference type="EMBL" id="WND03090.1"/>
    </source>
</evidence>
<dbReference type="Pfam" id="PF04325">
    <property type="entry name" value="DUF465"/>
    <property type="match status" value="1"/>
</dbReference>
<protein>
    <submittedName>
        <fullName evidence="2">DUF465 domain-containing protein</fullName>
    </submittedName>
</protein>
<evidence type="ECO:0000256" key="1">
    <source>
        <dbReference type="SAM" id="MobiDB-lite"/>
    </source>
</evidence>
<dbReference type="RefSeq" id="WP_310798939.1">
    <property type="nucleotide sequence ID" value="NZ_CP123872.1"/>
</dbReference>
<dbReference type="InterPro" id="IPR007420">
    <property type="entry name" value="DUF465"/>
</dbReference>
<name>A0AA52EE76_9PROT</name>
<gene>
    <name evidence="2" type="ORF">QGN29_01760</name>
</gene>